<comment type="pathway">
    <text evidence="2">Lipid metabolism.</text>
</comment>
<evidence type="ECO:0000256" key="4">
    <source>
        <dbReference type="ARBA" id="ARBA00013244"/>
    </source>
</evidence>
<evidence type="ECO:0000256" key="9">
    <source>
        <dbReference type="ARBA" id="ARBA00023315"/>
    </source>
</evidence>
<dbReference type="InterPro" id="IPR004255">
    <property type="entry name" value="O-acyltransferase_WSD1_N"/>
</dbReference>
<dbReference type="EMBL" id="VDUZ01000014">
    <property type="protein sequence ID" value="TXL75421.1"/>
    <property type="molecule type" value="Genomic_DNA"/>
</dbReference>
<evidence type="ECO:0000259" key="11">
    <source>
        <dbReference type="Pfam" id="PF03007"/>
    </source>
</evidence>
<keyword evidence="5" id="KW-0444">Lipid biosynthesis</keyword>
<name>A0A5C8PMQ2_9HYPH</name>
<dbReference type="GO" id="GO:0051701">
    <property type="term" value="P:biological process involved in interaction with host"/>
    <property type="evidence" value="ECO:0007669"/>
    <property type="project" value="TreeGrafter"/>
</dbReference>
<comment type="catalytic activity">
    <reaction evidence="10">
        <text>an acyl-CoA + a 1,2-diacyl-sn-glycerol = a triacyl-sn-glycerol + CoA</text>
        <dbReference type="Rhea" id="RHEA:10868"/>
        <dbReference type="ChEBI" id="CHEBI:17815"/>
        <dbReference type="ChEBI" id="CHEBI:57287"/>
        <dbReference type="ChEBI" id="CHEBI:58342"/>
        <dbReference type="ChEBI" id="CHEBI:64615"/>
        <dbReference type="EC" id="2.3.1.20"/>
    </reaction>
</comment>
<keyword evidence="6 13" id="KW-0808">Transferase</keyword>
<evidence type="ECO:0000313" key="13">
    <source>
        <dbReference type="EMBL" id="TXL75421.1"/>
    </source>
</evidence>
<feature type="domain" description="O-acyltransferase WSD1-like N-terminal" evidence="11">
    <location>
        <begin position="24"/>
        <end position="298"/>
    </location>
</feature>
<dbReference type="GO" id="GO:0071731">
    <property type="term" value="P:response to nitric oxide"/>
    <property type="evidence" value="ECO:0007669"/>
    <property type="project" value="TreeGrafter"/>
</dbReference>
<evidence type="ECO:0000256" key="5">
    <source>
        <dbReference type="ARBA" id="ARBA00022516"/>
    </source>
</evidence>
<comment type="pathway">
    <text evidence="1">Glycerolipid metabolism; triacylglycerol biosynthesis.</text>
</comment>
<evidence type="ECO:0000256" key="3">
    <source>
        <dbReference type="ARBA" id="ARBA00009587"/>
    </source>
</evidence>
<dbReference type="InterPro" id="IPR014292">
    <property type="entry name" value="Acyl_transf_WS/DGAT"/>
</dbReference>
<reference evidence="13 14" key="1">
    <citation type="submission" date="2019-06" db="EMBL/GenBank/DDBJ databases">
        <title>New taxonomy in bacterial strain CC-CFT640, isolated from vineyard.</title>
        <authorList>
            <person name="Lin S.-Y."/>
            <person name="Tsai C.-F."/>
            <person name="Young C.-C."/>
        </authorList>
    </citation>
    <scope>NUCLEOTIDE SEQUENCE [LARGE SCALE GENOMIC DNA]</scope>
    <source>
        <strain evidence="13 14">CC-CFT640</strain>
    </source>
</reference>
<dbReference type="Pfam" id="PF06974">
    <property type="entry name" value="WS_DGAT_C"/>
    <property type="match status" value="1"/>
</dbReference>
<dbReference type="Pfam" id="PF03007">
    <property type="entry name" value="WS_DGAT_cat"/>
    <property type="match status" value="1"/>
</dbReference>
<dbReference type="EC" id="2.3.1.20" evidence="4"/>
<dbReference type="NCBIfam" id="TIGR02946">
    <property type="entry name" value="acyl_WS_DGAT"/>
    <property type="match status" value="1"/>
</dbReference>
<dbReference type="UniPathway" id="UPA00282"/>
<dbReference type="SUPFAM" id="SSF52777">
    <property type="entry name" value="CoA-dependent acyltransferases"/>
    <property type="match status" value="1"/>
</dbReference>
<gene>
    <name evidence="13" type="ORF">FHP25_14360</name>
</gene>
<dbReference type="GO" id="GO:0004144">
    <property type="term" value="F:diacylglycerol O-acyltransferase activity"/>
    <property type="evidence" value="ECO:0007669"/>
    <property type="project" value="UniProtKB-EC"/>
</dbReference>
<evidence type="ECO:0000256" key="1">
    <source>
        <dbReference type="ARBA" id="ARBA00004771"/>
    </source>
</evidence>
<dbReference type="GO" id="GO:0005886">
    <property type="term" value="C:plasma membrane"/>
    <property type="evidence" value="ECO:0007669"/>
    <property type="project" value="TreeGrafter"/>
</dbReference>
<keyword evidence="9 13" id="KW-0012">Acyltransferase</keyword>
<dbReference type="InterPro" id="IPR009721">
    <property type="entry name" value="O-acyltransferase_WSD1_C"/>
</dbReference>
<accession>A0A5C8PMQ2</accession>
<dbReference type="GO" id="GO:0006071">
    <property type="term" value="P:glycerol metabolic process"/>
    <property type="evidence" value="ECO:0007669"/>
    <property type="project" value="UniProtKB-KW"/>
</dbReference>
<dbReference type="InterPro" id="IPR045034">
    <property type="entry name" value="O-acyltransferase_WSD1-like"/>
</dbReference>
<feature type="domain" description="O-acyltransferase WSD1 C-terminal" evidence="12">
    <location>
        <begin position="339"/>
        <end position="487"/>
    </location>
</feature>
<evidence type="ECO:0000259" key="12">
    <source>
        <dbReference type="Pfam" id="PF06974"/>
    </source>
</evidence>
<keyword evidence="14" id="KW-1185">Reference proteome</keyword>
<sequence>MAPERTKTGACLQGPAREDTMTRLGGIDASFLYFETPETPMHVAGFTLFDLPEGYAGSFHDNYRDMLASRLHLVPIFSKKLAPTLLDIHHPSWVDVPRIDLSYHFRHVTLPAPGTFAQLEEMIARLHSQPLDRSQPLWQFITIDGIEGGQVALYSKVHHAAVDGGAGMVITNTMYDLTPQPRQVEPPAAASSPPAAAIPNPIGDLVTSMVRLHLDMWRAAPETMGNIASMFFPKVPRGAPLSQYLPQSPVRELPPLAAPKTPFNTTITSERSYAARRFPLADAKAIGKATGGKLNDVVMTICSGALRRYLMDRNALPDQELIAFVPISLRELGNTDLNNQVFGMMCGLATTVADPVARLKAIKASSTDAKQIASGFKDAMPQDYAFFGAPFLIRGLSDLYGRSGLADVLPMACNVCISNVPGPSVPLYGAGAKVAALFPVSIPTHGCALNLTVQSYLGSLDFGLTADRRAVPDVARLGDHLMEEAARLKQVVLG</sequence>
<evidence type="ECO:0000256" key="2">
    <source>
        <dbReference type="ARBA" id="ARBA00005189"/>
    </source>
</evidence>
<comment type="caution">
    <text evidence="13">The sequence shown here is derived from an EMBL/GenBank/DDBJ whole genome shotgun (WGS) entry which is preliminary data.</text>
</comment>
<dbReference type="PANTHER" id="PTHR31650">
    <property type="entry name" value="O-ACYLTRANSFERASE (WSD1-LIKE) FAMILY PROTEIN"/>
    <property type="match status" value="1"/>
</dbReference>
<dbReference type="OrthoDB" id="7440981at2"/>
<dbReference type="PANTHER" id="PTHR31650:SF1">
    <property type="entry name" value="WAX ESTER SYNTHASE_DIACYLGLYCEROL ACYLTRANSFERASE 4-RELATED"/>
    <property type="match status" value="1"/>
</dbReference>
<evidence type="ECO:0000256" key="8">
    <source>
        <dbReference type="ARBA" id="ARBA00023098"/>
    </source>
</evidence>
<evidence type="ECO:0000313" key="14">
    <source>
        <dbReference type="Proteomes" id="UP000321638"/>
    </source>
</evidence>
<evidence type="ECO:0000256" key="10">
    <source>
        <dbReference type="ARBA" id="ARBA00048109"/>
    </source>
</evidence>
<dbReference type="AlphaFoldDB" id="A0A5C8PMQ2"/>
<dbReference type="Proteomes" id="UP000321638">
    <property type="component" value="Unassembled WGS sequence"/>
</dbReference>
<keyword evidence="8" id="KW-0443">Lipid metabolism</keyword>
<proteinExistence type="inferred from homology"/>
<organism evidence="13 14">
    <name type="scientific">Vineibacter terrae</name>
    <dbReference type="NCBI Taxonomy" id="2586908"/>
    <lineage>
        <taxon>Bacteria</taxon>
        <taxon>Pseudomonadati</taxon>
        <taxon>Pseudomonadota</taxon>
        <taxon>Alphaproteobacteria</taxon>
        <taxon>Hyphomicrobiales</taxon>
        <taxon>Vineibacter</taxon>
    </lineage>
</organism>
<evidence type="ECO:0000256" key="6">
    <source>
        <dbReference type="ARBA" id="ARBA00022679"/>
    </source>
</evidence>
<dbReference type="GO" id="GO:0019432">
    <property type="term" value="P:triglyceride biosynthetic process"/>
    <property type="evidence" value="ECO:0007669"/>
    <property type="project" value="UniProtKB-UniPathway"/>
</dbReference>
<protein>
    <recommendedName>
        <fullName evidence="4">diacylglycerol O-acyltransferase</fullName>
        <ecNumber evidence="4">2.3.1.20</ecNumber>
    </recommendedName>
</protein>
<keyword evidence="7" id="KW-0319">Glycerol metabolism</keyword>
<evidence type="ECO:0000256" key="7">
    <source>
        <dbReference type="ARBA" id="ARBA00022798"/>
    </source>
</evidence>
<dbReference type="GO" id="GO:0001666">
    <property type="term" value="P:response to hypoxia"/>
    <property type="evidence" value="ECO:0007669"/>
    <property type="project" value="TreeGrafter"/>
</dbReference>
<comment type="similarity">
    <text evidence="3">Belongs to the long-chain O-acyltransferase family.</text>
</comment>